<proteinExistence type="predicted"/>
<name>A0ABP8B7U7_9SPHI</name>
<dbReference type="SUPFAM" id="SSF53822">
    <property type="entry name" value="Periplasmic binding protein-like I"/>
    <property type="match status" value="1"/>
</dbReference>
<dbReference type="RefSeq" id="WP_344850172.1">
    <property type="nucleotide sequence ID" value="NZ_BAABBY010000002.1"/>
</dbReference>
<keyword evidence="3" id="KW-0804">Transcription</keyword>
<protein>
    <submittedName>
        <fullName evidence="5">LacI family DNA-binding transcriptional regulator</fullName>
    </submittedName>
</protein>
<evidence type="ECO:0000256" key="1">
    <source>
        <dbReference type="ARBA" id="ARBA00023015"/>
    </source>
</evidence>
<evidence type="ECO:0000256" key="3">
    <source>
        <dbReference type="ARBA" id="ARBA00023163"/>
    </source>
</evidence>
<dbReference type="CDD" id="cd01392">
    <property type="entry name" value="HTH_LacI"/>
    <property type="match status" value="1"/>
</dbReference>
<evidence type="ECO:0000313" key="6">
    <source>
        <dbReference type="Proteomes" id="UP001501772"/>
    </source>
</evidence>
<dbReference type="InterPro" id="IPR001761">
    <property type="entry name" value="Peripla_BP/Lac1_sug-bd_dom"/>
</dbReference>
<gene>
    <name evidence="5" type="ORF">GCM10022289_11210</name>
</gene>
<dbReference type="Pfam" id="PF00356">
    <property type="entry name" value="LacI"/>
    <property type="match status" value="1"/>
</dbReference>
<keyword evidence="2 5" id="KW-0238">DNA-binding</keyword>
<reference evidence="6" key="1">
    <citation type="journal article" date="2019" name="Int. J. Syst. Evol. Microbiol.">
        <title>The Global Catalogue of Microorganisms (GCM) 10K type strain sequencing project: providing services to taxonomists for standard genome sequencing and annotation.</title>
        <authorList>
            <consortium name="The Broad Institute Genomics Platform"/>
            <consortium name="The Broad Institute Genome Sequencing Center for Infectious Disease"/>
            <person name="Wu L."/>
            <person name="Ma J."/>
        </authorList>
    </citation>
    <scope>NUCLEOTIDE SEQUENCE [LARGE SCALE GENOMIC DNA]</scope>
    <source>
        <strain evidence="6">JCM 17626</strain>
    </source>
</reference>
<dbReference type="SUPFAM" id="SSF47413">
    <property type="entry name" value="lambda repressor-like DNA-binding domains"/>
    <property type="match status" value="1"/>
</dbReference>
<dbReference type="InterPro" id="IPR000843">
    <property type="entry name" value="HTH_LacI"/>
</dbReference>
<dbReference type="Gene3D" id="3.40.50.2300">
    <property type="match status" value="2"/>
</dbReference>
<dbReference type="PANTHER" id="PTHR30146:SF109">
    <property type="entry name" value="HTH-TYPE TRANSCRIPTIONAL REGULATOR GALS"/>
    <property type="match status" value="1"/>
</dbReference>
<feature type="domain" description="HTH lacI-type" evidence="4">
    <location>
        <begin position="5"/>
        <end position="62"/>
    </location>
</feature>
<dbReference type="PROSITE" id="PS50932">
    <property type="entry name" value="HTH_LACI_2"/>
    <property type="match status" value="1"/>
</dbReference>
<evidence type="ECO:0000313" key="5">
    <source>
        <dbReference type="EMBL" id="GAA4200003.1"/>
    </source>
</evidence>
<dbReference type="InterPro" id="IPR010982">
    <property type="entry name" value="Lambda_DNA-bd_dom_sf"/>
</dbReference>
<keyword evidence="6" id="KW-1185">Reference proteome</keyword>
<sequence>MTKKISIKDIAQRLNLSTTTVSFVINGKAKEKFISKEVTAKILDLVAEVGFRPNSFAKGLRTGKSNTIGFLVDHISDPFFSGIAHFLEEIAAQHGYKILFSSTGKEKNKFTELVDAFTERRVDGYIVATAVGMEEEVKKLVDSEVPVVLFDRYLPGIPADYVLVDNFSSTYKATQHLFENGYRNCAFITTDTGEQQMTDRLEGYRHAVSDHGKAETILKIKYEGNGSTVNIITSFLHANRQIDAVIFAANYLTMEGLRALKSPNRKFRDDLALVSFDDFELLEFISPAITAIRQPMEKIAQHIMKLLLAKFAQKNDEGMFSTINIPCVLNIRESSAVKVQMERPSFRAESRNLSR</sequence>
<keyword evidence="1" id="KW-0805">Transcription regulation</keyword>
<comment type="caution">
    <text evidence="5">The sequence shown here is derived from an EMBL/GenBank/DDBJ whole genome shotgun (WGS) entry which is preliminary data.</text>
</comment>
<evidence type="ECO:0000256" key="2">
    <source>
        <dbReference type="ARBA" id="ARBA00023125"/>
    </source>
</evidence>
<dbReference type="Pfam" id="PF00532">
    <property type="entry name" value="Peripla_BP_1"/>
    <property type="match status" value="1"/>
</dbReference>
<dbReference type="InterPro" id="IPR028082">
    <property type="entry name" value="Peripla_BP_I"/>
</dbReference>
<dbReference type="GO" id="GO:0003677">
    <property type="term" value="F:DNA binding"/>
    <property type="evidence" value="ECO:0007669"/>
    <property type="project" value="UniProtKB-KW"/>
</dbReference>
<dbReference type="EMBL" id="BAABBY010000002">
    <property type="protein sequence ID" value="GAA4200003.1"/>
    <property type="molecule type" value="Genomic_DNA"/>
</dbReference>
<dbReference type="Proteomes" id="UP001501772">
    <property type="component" value="Unassembled WGS sequence"/>
</dbReference>
<dbReference type="PANTHER" id="PTHR30146">
    <property type="entry name" value="LACI-RELATED TRANSCRIPTIONAL REPRESSOR"/>
    <property type="match status" value="1"/>
</dbReference>
<evidence type="ECO:0000259" key="4">
    <source>
        <dbReference type="PROSITE" id="PS50932"/>
    </source>
</evidence>
<accession>A0ABP8B7U7</accession>
<dbReference type="SMART" id="SM00354">
    <property type="entry name" value="HTH_LACI"/>
    <property type="match status" value="1"/>
</dbReference>
<organism evidence="5 6">
    <name type="scientific">Pedobacter jeongneungensis</name>
    <dbReference type="NCBI Taxonomy" id="947309"/>
    <lineage>
        <taxon>Bacteria</taxon>
        <taxon>Pseudomonadati</taxon>
        <taxon>Bacteroidota</taxon>
        <taxon>Sphingobacteriia</taxon>
        <taxon>Sphingobacteriales</taxon>
        <taxon>Sphingobacteriaceae</taxon>
        <taxon>Pedobacter</taxon>
    </lineage>
</organism>
<dbReference type="Gene3D" id="1.10.260.40">
    <property type="entry name" value="lambda repressor-like DNA-binding domains"/>
    <property type="match status" value="1"/>
</dbReference>